<accession>A0A0K8T094</accession>
<reference evidence="1" key="1">
    <citation type="submission" date="2014-09" db="EMBL/GenBank/DDBJ databases">
        <authorList>
            <person name="Magalhaes I.L.F."/>
            <person name="Oliveira U."/>
            <person name="Santos F.R."/>
            <person name="Vidigal T.H.D.A."/>
            <person name="Brescovit A.D."/>
            <person name="Santos A.J."/>
        </authorList>
    </citation>
    <scope>NUCLEOTIDE SEQUENCE</scope>
</reference>
<dbReference type="AlphaFoldDB" id="A0A0K8T094"/>
<protein>
    <submittedName>
        <fullName evidence="1">Uncharacterized protein</fullName>
    </submittedName>
</protein>
<name>A0A0K8T094_LYGHE</name>
<sequence length="100" mass="11332">MSLNDRFTQLRRPDFQVRGVLGGRVDTIGSLGGSSAKNKKLALQMSRRPTVVAALARVGILLFNVVKKIFWIRHKTLFSSCFPHLSSRIRKPEKSESFFK</sequence>
<evidence type="ECO:0000313" key="1">
    <source>
        <dbReference type="EMBL" id="JAG58947.1"/>
    </source>
</evidence>
<dbReference type="EMBL" id="GBRD01006874">
    <property type="protein sequence ID" value="JAG58947.1"/>
    <property type="molecule type" value="Transcribed_RNA"/>
</dbReference>
<organism evidence="1">
    <name type="scientific">Lygus hesperus</name>
    <name type="common">Western plant bug</name>
    <dbReference type="NCBI Taxonomy" id="30085"/>
    <lineage>
        <taxon>Eukaryota</taxon>
        <taxon>Metazoa</taxon>
        <taxon>Ecdysozoa</taxon>
        <taxon>Arthropoda</taxon>
        <taxon>Hexapoda</taxon>
        <taxon>Insecta</taxon>
        <taxon>Pterygota</taxon>
        <taxon>Neoptera</taxon>
        <taxon>Paraneoptera</taxon>
        <taxon>Hemiptera</taxon>
        <taxon>Heteroptera</taxon>
        <taxon>Panheteroptera</taxon>
        <taxon>Cimicomorpha</taxon>
        <taxon>Miridae</taxon>
        <taxon>Mirini</taxon>
        <taxon>Lygus</taxon>
    </lineage>
</organism>
<proteinExistence type="predicted"/>